<keyword evidence="3" id="KW-1185">Reference proteome</keyword>
<dbReference type="GO" id="GO:0016787">
    <property type="term" value="F:hydrolase activity"/>
    <property type="evidence" value="ECO:0007669"/>
    <property type="project" value="InterPro"/>
</dbReference>
<dbReference type="OrthoDB" id="9817at10239"/>
<dbReference type="PANTHER" id="PTHR37844:SF2">
    <property type="entry name" value="SER_THR PROTEIN PHOSPHATASE SUPERFAMILY (AFU_ORTHOLOGUE AFUA_1G14840)"/>
    <property type="match status" value="1"/>
</dbReference>
<sequence>MKFTEISDIHGEIDFIKELPDQKDTILLIPGDIHEVKTYSAYRSIVEVLVNKYKDVVMVPGNHEYYRSNITKVHRKLKELDDEFSNFHFLQDDFRVFEDGTDKVLVLGGTLWTDFDGGNPLSKIMAKSMMNDYRYIRHGTPEYYWGRKLIPDDVEFFHFKTKQFIKNCVDKHRGMCDNLKIVVMTHHAPSFQSVDSRYANDSSNGFYCSNMDYYVGDINANVWVHGHVHSSHDYMIGDTRIICNPRGYGNVHTNENKKFDSTLTFEV</sequence>
<dbReference type="Gene3D" id="3.60.21.10">
    <property type="match status" value="1"/>
</dbReference>
<organism evidence="2 3">
    <name type="scientific">Serratia phage BF</name>
    <dbReference type="NCBI Taxonomy" id="1962671"/>
    <lineage>
        <taxon>Viruses</taxon>
        <taxon>Duplodnaviria</taxon>
        <taxon>Heunggongvirae</taxon>
        <taxon>Uroviricota</taxon>
        <taxon>Caudoviricetes</taxon>
        <taxon>Eneladusvirus</taxon>
        <taxon>Eneladusvirus BF</taxon>
    </lineage>
</organism>
<reference evidence="2" key="1">
    <citation type="submission" date="2017-02" db="EMBL/GenBank/DDBJ databases">
        <title>Genome sequence of Serratia marcescens phage BF.</title>
        <authorList>
            <person name="Casey E."/>
            <person name="Fitzgerald B."/>
            <person name="Mahony J."/>
            <person name="Lugli G."/>
            <person name="Ventura M."/>
            <person name="van Sinderen D."/>
        </authorList>
    </citation>
    <scope>NUCLEOTIDE SEQUENCE [LARGE SCALE GENOMIC DNA]</scope>
</reference>
<dbReference type="Proteomes" id="UP000221837">
    <property type="component" value="Genome"/>
</dbReference>
<feature type="domain" description="Calcineurin-like phosphoesterase" evidence="1">
    <location>
        <begin position="1"/>
        <end position="230"/>
    </location>
</feature>
<evidence type="ECO:0000259" key="1">
    <source>
        <dbReference type="Pfam" id="PF00149"/>
    </source>
</evidence>
<dbReference type="SUPFAM" id="SSF56300">
    <property type="entry name" value="Metallo-dependent phosphatases"/>
    <property type="match status" value="1"/>
</dbReference>
<dbReference type="PANTHER" id="PTHR37844">
    <property type="entry name" value="SER/THR PROTEIN PHOSPHATASE SUPERFAMILY (AFU_ORTHOLOGUE AFUA_1G14840)"/>
    <property type="match status" value="1"/>
</dbReference>
<accession>A0A1S6UA53</accession>
<evidence type="ECO:0000313" key="3">
    <source>
        <dbReference type="Proteomes" id="UP000221837"/>
    </source>
</evidence>
<gene>
    <name evidence="2" type="ORF">BF_0095</name>
</gene>
<dbReference type="EMBL" id="KY630187">
    <property type="protein sequence ID" value="AQW88620.1"/>
    <property type="molecule type" value="Genomic_DNA"/>
</dbReference>
<dbReference type="InterPro" id="IPR029052">
    <property type="entry name" value="Metallo-depent_PP-like"/>
</dbReference>
<evidence type="ECO:0000313" key="2">
    <source>
        <dbReference type="EMBL" id="AQW88620.1"/>
    </source>
</evidence>
<dbReference type="Pfam" id="PF00149">
    <property type="entry name" value="Metallophos"/>
    <property type="match status" value="1"/>
</dbReference>
<dbReference type="InterPro" id="IPR004843">
    <property type="entry name" value="Calcineurin-like_PHP"/>
</dbReference>
<protein>
    <submittedName>
        <fullName evidence="2">Metallophosphoesterase</fullName>
    </submittedName>
</protein>
<proteinExistence type="predicted"/>
<name>A0A1S6UA53_9CAUD</name>